<protein>
    <submittedName>
        <fullName evidence="4">Polysaccharide deacetylase family protein</fullName>
    </submittedName>
</protein>
<organism evidence="4 5">
    <name type="scientific">Parahaliea mediterranea</name>
    <dbReference type="NCBI Taxonomy" id="651086"/>
    <lineage>
        <taxon>Bacteria</taxon>
        <taxon>Pseudomonadati</taxon>
        <taxon>Pseudomonadota</taxon>
        <taxon>Gammaproteobacteria</taxon>
        <taxon>Cellvibrionales</taxon>
        <taxon>Halieaceae</taxon>
        <taxon>Parahaliea</taxon>
    </lineage>
</organism>
<dbReference type="InterPro" id="IPR002509">
    <property type="entry name" value="NODB_dom"/>
</dbReference>
<dbReference type="EMBL" id="JAFKCZ010000008">
    <property type="protein sequence ID" value="MBN7797433.1"/>
    <property type="molecule type" value="Genomic_DNA"/>
</dbReference>
<dbReference type="CDD" id="cd10918">
    <property type="entry name" value="CE4_NodB_like_5s_6s"/>
    <property type="match status" value="1"/>
</dbReference>
<dbReference type="PANTHER" id="PTHR34216">
    <property type="match status" value="1"/>
</dbReference>
<dbReference type="PROSITE" id="PS51677">
    <property type="entry name" value="NODB"/>
    <property type="match status" value="1"/>
</dbReference>
<feature type="domain" description="NodB homology" evidence="3">
    <location>
        <begin position="89"/>
        <end position="329"/>
    </location>
</feature>
<reference evidence="4" key="1">
    <citation type="submission" date="2021-02" db="EMBL/GenBank/DDBJ databases">
        <title>PHA producing bacteria isolated from coastal sediment in Guangdong, Shenzhen.</title>
        <authorList>
            <person name="Zheng W."/>
            <person name="Yu S."/>
            <person name="Huang Y."/>
        </authorList>
    </citation>
    <scope>NUCLEOTIDE SEQUENCE</scope>
    <source>
        <strain evidence="4">TN14-10</strain>
    </source>
</reference>
<evidence type="ECO:0000256" key="2">
    <source>
        <dbReference type="ARBA" id="ARBA00022729"/>
    </source>
</evidence>
<dbReference type="AlphaFoldDB" id="A0A939IMV6"/>
<gene>
    <name evidence="4" type="ORF">JYP50_12565</name>
</gene>
<dbReference type="Pfam" id="PF01522">
    <property type="entry name" value="Polysacc_deac_1"/>
    <property type="match status" value="2"/>
</dbReference>
<comment type="caution">
    <text evidence="4">The sequence shown here is derived from an EMBL/GenBank/DDBJ whole genome shotgun (WGS) entry which is preliminary data.</text>
</comment>
<sequence>MNTKQDTVMATFSQRFISAVLPRVLGTDSPRRLSILLYHRVLAERDPFLSQAPTIAEFDWQMRLLASHFAPLPLSEALERVEAGTLPRRAVAVTFDDGYADNLLNALPVLNKYGVPATVFVSTRFIDGGLMWNDAVRESLRGMPPGRLELADLGLGDYSVDDIDSRRAAIREITREIKYRTPAQRQAVVDALAARASELPSDLMLSRAQLQALAAAGVEIGGHTVNHPILATLEADEAEWEIAQGRRDLEALLGSPPGLFAYPNGKRGEDFLDIHADLVRRAGYSAAVTTDWGVSTAASDRYLLPRFTPWDATAQRFLLRMLLNERHMR</sequence>
<dbReference type="InterPro" id="IPR011330">
    <property type="entry name" value="Glyco_hydro/deAcase_b/a-brl"/>
</dbReference>
<evidence type="ECO:0000313" key="5">
    <source>
        <dbReference type="Proteomes" id="UP000664303"/>
    </source>
</evidence>
<dbReference type="GO" id="GO:0005576">
    <property type="term" value="C:extracellular region"/>
    <property type="evidence" value="ECO:0007669"/>
    <property type="project" value="UniProtKB-SubCell"/>
</dbReference>
<keyword evidence="5" id="KW-1185">Reference proteome</keyword>
<dbReference type="InterPro" id="IPR051398">
    <property type="entry name" value="Polysacch_Deacetylase"/>
</dbReference>
<name>A0A939IMV6_9GAMM</name>
<evidence type="ECO:0000259" key="3">
    <source>
        <dbReference type="PROSITE" id="PS51677"/>
    </source>
</evidence>
<comment type="subcellular location">
    <subcellularLocation>
        <location evidence="1">Secreted</location>
    </subcellularLocation>
</comment>
<evidence type="ECO:0000256" key="1">
    <source>
        <dbReference type="ARBA" id="ARBA00004613"/>
    </source>
</evidence>
<proteinExistence type="predicted"/>
<evidence type="ECO:0000313" key="4">
    <source>
        <dbReference type="EMBL" id="MBN7797433.1"/>
    </source>
</evidence>
<keyword evidence="2" id="KW-0732">Signal</keyword>
<dbReference type="SUPFAM" id="SSF88713">
    <property type="entry name" value="Glycoside hydrolase/deacetylase"/>
    <property type="match status" value="1"/>
</dbReference>
<dbReference type="Gene3D" id="3.20.20.370">
    <property type="entry name" value="Glycoside hydrolase/deacetylase"/>
    <property type="match status" value="1"/>
</dbReference>
<dbReference type="RefSeq" id="WP_206560880.1">
    <property type="nucleotide sequence ID" value="NZ_JAFKCZ010000008.1"/>
</dbReference>
<dbReference type="GO" id="GO:0005975">
    <property type="term" value="P:carbohydrate metabolic process"/>
    <property type="evidence" value="ECO:0007669"/>
    <property type="project" value="InterPro"/>
</dbReference>
<accession>A0A939IMV6</accession>
<dbReference type="Proteomes" id="UP000664303">
    <property type="component" value="Unassembled WGS sequence"/>
</dbReference>
<dbReference type="GO" id="GO:0016810">
    <property type="term" value="F:hydrolase activity, acting on carbon-nitrogen (but not peptide) bonds"/>
    <property type="evidence" value="ECO:0007669"/>
    <property type="project" value="InterPro"/>
</dbReference>
<dbReference type="PANTHER" id="PTHR34216:SF3">
    <property type="entry name" value="POLY-BETA-1,6-N-ACETYL-D-GLUCOSAMINE N-DEACETYLASE"/>
    <property type="match status" value="1"/>
</dbReference>